<dbReference type="Proteomes" id="UP001410394">
    <property type="component" value="Unassembled WGS sequence"/>
</dbReference>
<name>A0ABU9YV20_9RHOO</name>
<dbReference type="CDD" id="cd00156">
    <property type="entry name" value="REC"/>
    <property type="match status" value="1"/>
</dbReference>
<reference evidence="1 2" key="1">
    <citation type="journal article" date="2018" name="Int. J. Syst. Evol. Microbiol.">
        <title>Uliginosibacterium sediminicola sp. nov., isolated from freshwater sediment.</title>
        <authorList>
            <person name="Hwang W.M."/>
            <person name="Kim S.M."/>
            <person name="Kang K."/>
            <person name="Ahn T.Y."/>
        </authorList>
    </citation>
    <scope>NUCLEOTIDE SEQUENCE [LARGE SCALE GENOMIC DNA]</scope>
    <source>
        <strain evidence="1 2">M1-21</strain>
    </source>
</reference>
<evidence type="ECO:0000313" key="2">
    <source>
        <dbReference type="Proteomes" id="UP001410394"/>
    </source>
</evidence>
<organism evidence="1 2">
    <name type="scientific">Uliginosibacterium sediminicola</name>
    <dbReference type="NCBI Taxonomy" id="2024550"/>
    <lineage>
        <taxon>Bacteria</taxon>
        <taxon>Pseudomonadati</taxon>
        <taxon>Pseudomonadota</taxon>
        <taxon>Betaproteobacteria</taxon>
        <taxon>Rhodocyclales</taxon>
        <taxon>Zoogloeaceae</taxon>
        <taxon>Uliginosibacterium</taxon>
    </lineage>
</organism>
<accession>A0ABU9YV20</accession>
<comment type="caution">
    <text evidence="1">The sequence shown here is derived from an EMBL/GenBank/DDBJ whole genome shotgun (WGS) entry which is preliminary data.</text>
</comment>
<dbReference type="SUPFAM" id="SSF52172">
    <property type="entry name" value="CheY-like"/>
    <property type="match status" value="1"/>
</dbReference>
<dbReference type="InterPro" id="IPR011006">
    <property type="entry name" value="CheY-like_superfamily"/>
</dbReference>
<dbReference type="Gene3D" id="3.40.50.2300">
    <property type="match status" value="1"/>
</dbReference>
<proteinExistence type="predicted"/>
<protein>
    <submittedName>
        <fullName evidence="1">Response regulator</fullName>
    </submittedName>
</protein>
<keyword evidence="2" id="KW-1185">Reference proteome</keyword>
<dbReference type="EMBL" id="JBDIVE010000001">
    <property type="protein sequence ID" value="MEN3067547.1"/>
    <property type="molecule type" value="Genomic_DNA"/>
</dbReference>
<gene>
    <name evidence="1" type="ORF">ABDB84_03585</name>
</gene>
<sequence length="321" mass="36352">MNLDFGILWIEDSFSPAEEESLRRRVRDAGFIARIDAIPNGETIEGLAKEHHLYHRYDIILLDYRLRDERGDELAPKIRRLFPSTTILFYSGSVKEEGELRRLIASSDVEGVYCCRRDGQRFIQRTGELIDQTARALDRLSGMRGLAMRVVAECDEIMKKAMISMCGFDQGCKDKMPDLDADVFKSIDSMRQSYSDATVNSSDLIARLGTMAVDSAKLFAHFRRLTDLAVKNPSSFKLDEAQVDRLRELRRNSASYVDNVLRKRNVLAHVFEERGESGWVLKGKGSDEISVSDFPDIRRGFAGYMDALREIGTLVTASSSD</sequence>
<evidence type="ECO:0000313" key="1">
    <source>
        <dbReference type="EMBL" id="MEN3067547.1"/>
    </source>
</evidence>
<dbReference type="RefSeq" id="WP_345918312.1">
    <property type="nucleotide sequence ID" value="NZ_JBDIVE010000001.1"/>
</dbReference>